<keyword evidence="2" id="KW-0645">Protease</keyword>
<evidence type="ECO:0000259" key="4">
    <source>
        <dbReference type="Pfam" id="PF02902"/>
    </source>
</evidence>
<dbReference type="InterPro" id="IPR003653">
    <property type="entry name" value="Peptidase_C48_C"/>
</dbReference>
<dbReference type="Proteomes" id="UP000786811">
    <property type="component" value="Unassembled WGS sequence"/>
</dbReference>
<dbReference type="SUPFAM" id="SSF54001">
    <property type="entry name" value="Cysteine proteinases"/>
    <property type="match status" value="1"/>
</dbReference>
<dbReference type="Gene3D" id="3.40.395.10">
    <property type="entry name" value="Adenoviral Proteinase, Chain A"/>
    <property type="match status" value="1"/>
</dbReference>
<keyword evidence="3" id="KW-0378">Hydrolase</keyword>
<protein>
    <recommendedName>
        <fullName evidence="4">Ubiquitin-like protease family profile domain-containing protein</fullName>
    </recommendedName>
</protein>
<dbReference type="InterPro" id="IPR038765">
    <property type="entry name" value="Papain-like_cys_pep_sf"/>
</dbReference>
<gene>
    <name evidence="5" type="ORF">HICCMSTLAB_LOCUS6714</name>
</gene>
<dbReference type="GO" id="GO:0008234">
    <property type="term" value="F:cysteine-type peptidase activity"/>
    <property type="evidence" value="ECO:0007669"/>
    <property type="project" value="InterPro"/>
</dbReference>
<dbReference type="AlphaFoldDB" id="A0A8J2MM97"/>
<comment type="caution">
    <text evidence="5">The sequence shown here is derived from an EMBL/GenBank/DDBJ whole genome shotgun (WGS) entry which is preliminary data.</text>
</comment>
<comment type="similarity">
    <text evidence="1">Belongs to the peptidase C48 family.</text>
</comment>
<reference evidence="5" key="1">
    <citation type="submission" date="2021-04" db="EMBL/GenBank/DDBJ databases">
        <authorList>
            <person name="Chebbi M.A.C M."/>
        </authorList>
    </citation>
    <scope>NUCLEOTIDE SEQUENCE</scope>
</reference>
<dbReference type="Gene3D" id="3.90.70.120">
    <property type="match status" value="1"/>
</dbReference>
<proteinExistence type="inferred from homology"/>
<feature type="domain" description="Ubiquitin-like protease family profile" evidence="4">
    <location>
        <begin position="7"/>
        <end position="72"/>
    </location>
</feature>
<evidence type="ECO:0000313" key="6">
    <source>
        <dbReference type="Proteomes" id="UP000786811"/>
    </source>
</evidence>
<dbReference type="GO" id="GO:0006508">
    <property type="term" value="P:proteolysis"/>
    <property type="evidence" value="ECO:0007669"/>
    <property type="project" value="UniProtKB-KW"/>
</dbReference>
<accession>A0A8J2MM97</accession>
<dbReference type="EMBL" id="CAJNRD030001120">
    <property type="protein sequence ID" value="CAG5093273.1"/>
    <property type="molecule type" value="Genomic_DNA"/>
</dbReference>
<evidence type="ECO:0000313" key="5">
    <source>
        <dbReference type="EMBL" id="CAG5093273.1"/>
    </source>
</evidence>
<organism evidence="5 6">
    <name type="scientific">Cotesia congregata</name>
    <name type="common">Parasitoid wasp</name>
    <name type="synonym">Apanteles congregatus</name>
    <dbReference type="NCBI Taxonomy" id="51543"/>
    <lineage>
        <taxon>Eukaryota</taxon>
        <taxon>Metazoa</taxon>
        <taxon>Ecdysozoa</taxon>
        <taxon>Arthropoda</taxon>
        <taxon>Hexapoda</taxon>
        <taxon>Insecta</taxon>
        <taxon>Pterygota</taxon>
        <taxon>Neoptera</taxon>
        <taxon>Endopterygota</taxon>
        <taxon>Hymenoptera</taxon>
        <taxon>Apocrita</taxon>
        <taxon>Ichneumonoidea</taxon>
        <taxon>Braconidae</taxon>
        <taxon>Microgastrinae</taxon>
        <taxon>Cotesia</taxon>
    </lineage>
</organism>
<name>A0A8J2MM97_COTCN</name>
<evidence type="ECO:0000256" key="3">
    <source>
        <dbReference type="ARBA" id="ARBA00022801"/>
    </source>
</evidence>
<evidence type="ECO:0000256" key="2">
    <source>
        <dbReference type="ARBA" id="ARBA00022670"/>
    </source>
</evidence>
<dbReference type="OrthoDB" id="8188607at2759"/>
<sequence>MRKVKEPNNFQADETLSVVWHHQNIPLQNNSYDCGVFVCFYAEQLSMLKTIEKVNTVNMNGFRTQMLRNILESYEQLSTLENAENGQISKEITDQRSTSLSDVYLYQSAHYHQGSLHLFHHQQAGLQCTAIATYAIAALPNHLSSITMKDLDDILIGGDQYYLQCRAVANMDMLNIDELLPTFLVKNKLIVISEKKDVSYGSLLDENPLTCLNDSIVEKIETKQPTIKNDCGYLFITQGKTVAFKHLYLPHSGGHEFFLFNSHAVDNNNCLPEDDSDGKARLFRCCGSLALAKALLAGTNLNCDENYNLWGLYKITFLRSPN</sequence>
<evidence type="ECO:0000256" key="1">
    <source>
        <dbReference type="ARBA" id="ARBA00005234"/>
    </source>
</evidence>
<dbReference type="Pfam" id="PF02902">
    <property type="entry name" value="Peptidase_C48"/>
    <property type="match status" value="1"/>
</dbReference>
<keyword evidence="6" id="KW-1185">Reference proteome</keyword>